<keyword evidence="1" id="KW-0812">Transmembrane</keyword>
<dbReference type="InParanoid" id="A0A098DKS4"/>
<evidence type="ECO:0000313" key="2">
    <source>
        <dbReference type="EMBL" id="CEF79047.1"/>
    </source>
</evidence>
<dbReference type="EnsemblFungi" id="CEF79047">
    <property type="protein sequence ID" value="CEF79047"/>
    <property type="gene ID" value="FGRRES_04099_M"/>
</dbReference>
<feature type="transmembrane region" description="Helical" evidence="1">
    <location>
        <begin position="201"/>
        <end position="223"/>
    </location>
</feature>
<reference evidence="3" key="4">
    <citation type="submission" date="2017-01" db="UniProtKB">
        <authorList>
            <consortium name="EnsemblFungi"/>
        </authorList>
    </citation>
    <scope>IDENTIFICATION</scope>
    <source>
        <strain evidence="3">PH-1 / ATCC MYA-4620 / FGSC 9075 / NRRL 31084</strain>
    </source>
</reference>
<evidence type="ECO:0000256" key="1">
    <source>
        <dbReference type="SAM" id="Phobius"/>
    </source>
</evidence>
<reference evidence="3 4" key="1">
    <citation type="journal article" date="2007" name="Science">
        <title>The Fusarium graminearum genome reveals a link between localized polymorphism and pathogen specialization.</title>
        <authorList>
            <person name="Cuomo C.A."/>
            <person name="Gueldener U."/>
            <person name="Xu J.-R."/>
            <person name="Trail F."/>
            <person name="Turgeon B.G."/>
            <person name="Di Pietro A."/>
            <person name="Walton J.D."/>
            <person name="Ma L.-J."/>
            <person name="Baker S.E."/>
            <person name="Rep M."/>
            <person name="Adam G."/>
            <person name="Antoniw J."/>
            <person name="Baldwin T."/>
            <person name="Calvo S.E."/>
            <person name="Chang Y.-L."/>
            <person name="DeCaprio D."/>
            <person name="Gale L.R."/>
            <person name="Gnerre S."/>
            <person name="Goswami R.S."/>
            <person name="Hammond-Kosack K."/>
            <person name="Harris L.J."/>
            <person name="Hilburn K."/>
            <person name="Kennell J.C."/>
            <person name="Kroken S."/>
            <person name="Magnuson J.K."/>
            <person name="Mannhaupt G."/>
            <person name="Mauceli E.W."/>
            <person name="Mewes H.-W."/>
            <person name="Mitterbauer R."/>
            <person name="Muehlbauer G."/>
            <person name="Muensterkoetter M."/>
            <person name="Nelson D."/>
            <person name="O'Donnell K."/>
            <person name="Ouellet T."/>
            <person name="Qi W."/>
            <person name="Quesneville H."/>
            <person name="Roncero M.I.G."/>
            <person name="Seong K.-Y."/>
            <person name="Tetko I.V."/>
            <person name="Urban M."/>
            <person name="Waalwijk C."/>
            <person name="Ward T.J."/>
            <person name="Yao J."/>
            <person name="Birren B.W."/>
            <person name="Kistler H.C."/>
        </authorList>
    </citation>
    <scope>NUCLEOTIDE SEQUENCE [LARGE SCALE GENOMIC DNA]</scope>
    <source>
        <strain evidence="4">ATCC MYA-4620 / CBS 123657 / FGSC 9075 / NRRL 31084 / PH-1</strain>
        <strain evidence="3">PH-1 / ATCC MYA-4620 / FGSC 9075 / NRRL 31084</strain>
    </source>
</reference>
<feature type="transmembrane region" description="Helical" evidence="1">
    <location>
        <begin position="133"/>
        <end position="153"/>
    </location>
</feature>
<feature type="transmembrane region" description="Helical" evidence="1">
    <location>
        <begin position="165"/>
        <end position="189"/>
    </location>
</feature>
<keyword evidence="1" id="KW-0472">Membrane</keyword>
<dbReference type="AlphaFoldDB" id="A0A098DKS4"/>
<organism evidence="2 4">
    <name type="scientific">Gibberella zeae (strain ATCC MYA-4620 / CBS 123657 / FGSC 9075 / NRRL 31084 / PH-1)</name>
    <name type="common">Wheat head blight fungus</name>
    <name type="synonym">Fusarium graminearum</name>
    <dbReference type="NCBI Taxonomy" id="229533"/>
    <lineage>
        <taxon>Eukaryota</taxon>
        <taxon>Fungi</taxon>
        <taxon>Dikarya</taxon>
        <taxon>Ascomycota</taxon>
        <taxon>Pezizomycotina</taxon>
        <taxon>Sordariomycetes</taxon>
        <taxon>Hypocreomycetidae</taxon>
        <taxon>Hypocreales</taxon>
        <taxon>Nectriaceae</taxon>
        <taxon>Fusarium</taxon>
    </lineage>
</organism>
<feature type="transmembrane region" description="Helical" evidence="1">
    <location>
        <begin position="51"/>
        <end position="75"/>
    </location>
</feature>
<gene>
    <name evidence="2" type="ORF">FGRAMPH1_01T14487</name>
</gene>
<evidence type="ECO:0000313" key="4">
    <source>
        <dbReference type="Proteomes" id="UP000070720"/>
    </source>
</evidence>
<keyword evidence="1" id="KW-1133">Transmembrane helix</keyword>
<dbReference type="VEuPathDB" id="FungiDB:FGRAMPH1_01G14487"/>
<reference evidence="2 4" key="3">
    <citation type="journal article" date="2015" name="BMC Genomics">
        <title>The completed genome sequence of the pathogenic ascomycete fungus Fusarium graminearum.</title>
        <authorList>
            <person name="King R."/>
            <person name="Urban M."/>
            <person name="Hammond-Kosack M.C."/>
            <person name="Hassani-Pak K."/>
            <person name="Hammond-Kosack K.E."/>
        </authorList>
    </citation>
    <scope>NUCLEOTIDE SEQUENCE [LARGE SCALE GENOMIC DNA]</scope>
    <source>
        <strain evidence="4">ATCC MYA-4620 / CBS 123657 / FGSC 9075 / NRRL 31084 / PH-1</strain>
        <strain evidence="2">PH-1</strain>
    </source>
</reference>
<accession>A0A098DKS4</accession>
<evidence type="ECO:0000313" key="3">
    <source>
        <dbReference type="EnsemblFungi" id="CEF79047"/>
    </source>
</evidence>
<reference evidence="3 4" key="2">
    <citation type="journal article" date="2010" name="Nature">
        <title>Comparative genomics reveals mobile pathogenicity chromosomes in Fusarium.</title>
        <authorList>
            <person name="Ma L.J."/>
            <person name="van der Does H.C."/>
            <person name="Borkovich K.A."/>
            <person name="Coleman J.J."/>
            <person name="Daboussi M.J."/>
            <person name="Di Pietro A."/>
            <person name="Dufresne M."/>
            <person name="Freitag M."/>
            <person name="Grabherr M."/>
            <person name="Henrissat B."/>
            <person name="Houterman P.M."/>
            <person name="Kang S."/>
            <person name="Shim W.B."/>
            <person name="Woloshuk C."/>
            <person name="Xie X."/>
            <person name="Xu J.R."/>
            <person name="Antoniw J."/>
            <person name="Baker S.E."/>
            <person name="Bluhm B.H."/>
            <person name="Breakspear A."/>
            <person name="Brown D.W."/>
            <person name="Butchko R.A."/>
            <person name="Chapman S."/>
            <person name="Coulson R."/>
            <person name="Coutinho P.M."/>
            <person name="Danchin E.G."/>
            <person name="Diener A."/>
            <person name="Gale L.R."/>
            <person name="Gardiner D.M."/>
            <person name="Goff S."/>
            <person name="Hammond-Kosack K.E."/>
            <person name="Hilburn K."/>
            <person name="Hua-Van A."/>
            <person name="Jonkers W."/>
            <person name="Kazan K."/>
            <person name="Kodira C.D."/>
            <person name="Koehrsen M."/>
            <person name="Kumar L."/>
            <person name="Lee Y.H."/>
            <person name="Li L."/>
            <person name="Manners J.M."/>
            <person name="Miranda-Saavedra D."/>
            <person name="Mukherjee M."/>
            <person name="Park G."/>
            <person name="Park J."/>
            <person name="Park S.Y."/>
            <person name="Proctor R.H."/>
            <person name="Regev A."/>
            <person name="Ruiz-Roldan M.C."/>
            <person name="Sain D."/>
            <person name="Sakthikumar S."/>
            <person name="Sykes S."/>
            <person name="Schwartz D.C."/>
            <person name="Turgeon B.G."/>
            <person name="Wapinski I."/>
            <person name="Yoder O."/>
            <person name="Young S."/>
            <person name="Zeng Q."/>
            <person name="Zhou S."/>
            <person name="Galagan J."/>
            <person name="Cuomo C.A."/>
            <person name="Kistler H.C."/>
            <person name="Rep M."/>
        </authorList>
    </citation>
    <scope>GENOME REANNOTATION</scope>
    <source>
        <strain evidence="4">ATCC MYA-4620 / CBS 123657 / FGSC 9075 / NRRL 31084 / PH-1</strain>
        <strain evidence="3">PH-1 / ATCC MYA-4620 / FGSC 9075 / NRRL 31084</strain>
    </source>
</reference>
<accession>A0A0E0S6C2</accession>
<protein>
    <submittedName>
        <fullName evidence="2">Chromosome 2, complete genome</fullName>
    </submittedName>
</protein>
<dbReference type="EMBL" id="HG970333">
    <property type="protein sequence ID" value="CEF79047.1"/>
    <property type="molecule type" value="Genomic_DNA"/>
</dbReference>
<sequence>MTCVLAAYIIELISLRLLENSGQTFESNVGIAINVGEDQPAGYEKTVEGPILWFLSLLAYAILYWSLKMAVLLYFSRMTKSSEPNHCSMRRLVPVGVIECVGFAGLLVYLVCTNHLTSSSLYYSIRPDYARDIYITTGVNALTYLMVAAVPLYELLPDAPMWRKVAIGVFCASGIVVTVIAGMRCFHAYQTEGIVDVQGRNLLIGEMFTAIASSSICFLWGIFLGGGKGEAAD</sequence>
<name>A0A098DKS4_GIBZE</name>
<feature type="transmembrane region" description="Helical" evidence="1">
    <location>
        <begin position="95"/>
        <end position="112"/>
    </location>
</feature>
<dbReference type="Proteomes" id="UP000070720">
    <property type="component" value="Chromosome 2"/>
</dbReference>
<proteinExistence type="predicted"/>
<keyword evidence="4" id="KW-1185">Reference proteome</keyword>